<dbReference type="EMBL" id="BMKR01000006">
    <property type="protein sequence ID" value="GGF73218.1"/>
    <property type="molecule type" value="Genomic_DNA"/>
</dbReference>
<gene>
    <name evidence="1" type="ORF">GCM10010912_18030</name>
</gene>
<dbReference type="Proteomes" id="UP000637643">
    <property type="component" value="Unassembled WGS sequence"/>
</dbReference>
<dbReference type="RefSeq" id="WP_189024015.1">
    <property type="nucleotide sequence ID" value="NZ_BMKR01000006.1"/>
</dbReference>
<protein>
    <submittedName>
        <fullName evidence="1">Uncharacterized protein</fullName>
    </submittedName>
</protein>
<sequence>MTAKEIILMQPGEELDELFVKMDDQFSPSTNMNDAWRLRNNFLEHYGGNFKNERFCDTFPEHCSWEDGGRVVLVWSETGPEAISKTIALAARGYFGDFHPWVLFPELQAQFIENLKKKSTLFR</sequence>
<reference evidence="1" key="2">
    <citation type="submission" date="2020-09" db="EMBL/GenBank/DDBJ databases">
        <authorList>
            <person name="Sun Q."/>
            <person name="Zhou Y."/>
        </authorList>
    </citation>
    <scope>NUCLEOTIDE SEQUENCE</scope>
    <source>
        <strain evidence="1">CGMCC 1.16134</strain>
    </source>
</reference>
<proteinExistence type="predicted"/>
<accession>A0A917C5K3</accession>
<reference evidence="1" key="1">
    <citation type="journal article" date="2014" name="Int. J. Syst. Evol. Microbiol.">
        <title>Complete genome sequence of Corynebacterium casei LMG S-19264T (=DSM 44701T), isolated from a smear-ripened cheese.</title>
        <authorList>
            <consortium name="US DOE Joint Genome Institute (JGI-PGF)"/>
            <person name="Walter F."/>
            <person name="Albersmeier A."/>
            <person name="Kalinowski J."/>
            <person name="Ruckert C."/>
        </authorList>
    </citation>
    <scope>NUCLEOTIDE SEQUENCE</scope>
    <source>
        <strain evidence="1">CGMCC 1.16134</strain>
    </source>
</reference>
<evidence type="ECO:0000313" key="2">
    <source>
        <dbReference type="Proteomes" id="UP000637643"/>
    </source>
</evidence>
<name>A0A917C5K3_9BACL</name>
<dbReference type="AlphaFoldDB" id="A0A917C5K3"/>
<keyword evidence="2" id="KW-1185">Reference proteome</keyword>
<organism evidence="1 2">
    <name type="scientific">Paenibacillus albidus</name>
    <dbReference type="NCBI Taxonomy" id="2041023"/>
    <lineage>
        <taxon>Bacteria</taxon>
        <taxon>Bacillati</taxon>
        <taxon>Bacillota</taxon>
        <taxon>Bacilli</taxon>
        <taxon>Bacillales</taxon>
        <taxon>Paenibacillaceae</taxon>
        <taxon>Paenibacillus</taxon>
    </lineage>
</organism>
<comment type="caution">
    <text evidence="1">The sequence shown here is derived from an EMBL/GenBank/DDBJ whole genome shotgun (WGS) entry which is preliminary data.</text>
</comment>
<evidence type="ECO:0000313" key="1">
    <source>
        <dbReference type="EMBL" id="GGF73218.1"/>
    </source>
</evidence>